<keyword evidence="3" id="KW-1185">Reference proteome</keyword>
<organism evidence="2 3">
    <name type="scientific">Ophiostoma piceae (strain UAMH 11346)</name>
    <name type="common">Sap stain fungus</name>
    <dbReference type="NCBI Taxonomy" id="1262450"/>
    <lineage>
        <taxon>Eukaryota</taxon>
        <taxon>Fungi</taxon>
        <taxon>Dikarya</taxon>
        <taxon>Ascomycota</taxon>
        <taxon>Pezizomycotina</taxon>
        <taxon>Sordariomycetes</taxon>
        <taxon>Sordariomycetidae</taxon>
        <taxon>Ophiostomatales</taxon>
        <taxon>Ophiostomataceae</taxon>
        <taxon>Ophiostoma</taxon>
    </lineage>
</organism>
<feature type="region of interest" description="Disordered" evidence="1">
    <location>
        <begin position="1"/>
        <end position="92"/>
    </location>
</feature>
<feature type="compositionally biased region" description="Polar residues" evidence="1">
    <location>
        <begin position="1"/>
        <end position="11"/>
    </location>
</feature>
<evidence type="ECO:0000256" key="1">
    <source>
        <dbReference type="SAM" id="MobiDB-lite"/>
    </source>
</evidence>
<dbReference type="VEuPathDB" id="FungiDB:F503_00024"/>
<dbReference type="HOGENOM" id="CLU_2413854_0_0_1"/>
<name>S3CVR5_OPHP1</name>
<feature type="compositionally biased region" description="Basic and acidic residues" evidence="1">
    <location>
        <begin position="69"/>
        <end position="92"/>
    </location>
</feature>
<gene>
    <name evidence="2" type="ORF">F503_00024</name>
</gene>
<dbReference type="Proteomes" id="UP000016923">
    <property type="component" value="Unassembled WGS sequence"/>
</dbReference>
<dbReference type="AlphaFoldDB" id="S3CVR5"/>
<sequence>MGSVEEATSTEYAVESERRAEPEPTKPKPEGSMPQALRDGSDLDSTAEQLSAANGQVEKISVGFAGLDSTHRGAWDERRGGAKAGDERRDLI</sequence>
<feature type="compositionally biased region" description="Basic and acidic residues" evidence="1">
    <location>
        <begin position="15"/>
        <end position="29"/>
    </location>
</feature>
<proteinExistence type="predicted"/>
<reference evidence="2 3" key="1">
    <citation type="journal article" date="2013" name="BMC Genomics">
        <title>The genome and transcriptome of the pine saprophyte Ophiostoma piceae, and a comparison with the bark beetle-associated pine pathogen Grosmannia clavigera.</title>
        <authorList>
            <person name="Haridas S."/>
            <person name="Wang Y."/>
            <person name="Lim L."/>
            <person name="Massoumi Alamouti S."/>
            <person name="Jackman S."/>
            <person name="Docking R."/>
            <person name="Robertson G."/>
            <person name="Birol I."/>
            <person name="Bohlmann J."/>
            <person name="Breuil C."/>
        </authorList>
    </citation>
    <scope>NUCLEOTIDE SEQUENCE [LARGE SCALE GENOMIC DNA]</scope>
    <source>
        <strain evidence="2 3">UAMH 11346</strain>
    </source>
</reference>
<evidence type="ECO:0000313" key="3">
    <source>
        <dbReference type="Proteomes" id="UP000016923"/>
    </source>
</evidence>
<evidence type="ECO:0000313" key="2">
    <source>
        <dbReference type="EMBL" id="EPE04870.1"/>
    </source>
</evidence>
<dbReference type="EMBL" id="KE148158">
    <property type="protein sequence ID" value="EPE04870.1"/>
    <property type="molecule type" value="Genomic_DNA"/>
</dbReference>
<protein>
    <submittedName>
        <fullName evidence="2">Uncharacterized protein</fullName>
    </submittedName>
</protein>
<accession>S3CVR5</accession>
<feature type="compositionally biased region" description="Polar residues" evidence="1">
    <location>
        <begin position="43"/>
        <end position="54"/>
    </location>
</feature>